<dbReference type="GO" id="GO:0000225">
    <property type="term" value="F:N-acetylglucosaminylphosphatidylinositol deacetylase activity"/>
    <property type="evidence" value="ECO:0007669"/>
    <property type="project" value="UniProtKB-EC"/>
</dbReference>
<dbReference type="Gene3D" id="3.40.50.10320">
    <property type="entry name" value="LmbE-like"/>
    <property type="match status" value="1"/>
</dbReference>
<organism evidence="3 4">
    <name type="scientific">Tetradesmus obliquus</name>
    <name type="common">Green alga</name>
    <name type="synonym">Acutodesmus obliquus</name>
    <dbReference type="NCBI Taxonomy" id="3088"/>
    <lineage>
        <taxon>Eukaryota</taxon>
        <taxon>Viridiplantae</taxon>
        <taxon>Chlorophyta</taxon>
        <taxon>core chlorophytes</taxon>
        <taxon>Chlorophyceae</taxon>
        <taxon>CS clade</taxon>
        <taxon>Sphaeropleales</taxon>
        <taxon>Scenedesmaceae</taxon>
        <taxon>Tetradesmus</taxon>
    </lineage>
</organism>
<dbReference type="PANTHER" id="PTHR12993">
    <property type="entry name" value="N-ACETYLGLUCOSAMINYL-PHOSPHATIDYLINOSITOL DE-N-ACETYLASE-RELATED"/>
    <property type="match status" value="1"/>
</dbReference>
<evidence type="ECO:0000256" key="1">
    <source>
        <dbReference type="ARBA" id="ARBA00006066"/>
    </source>
</evidence>
<dbReference type="Proteomes" id="UP000256970">
    <property type="component" value="Unassembled WGS sequence"/>
</dbReference>
<evidence type="ECO:0000313" key="3">
    <source>
        <dbReference type="EMBL" id="SZX78870.1"/>
    </source>
</evidence>
<dbReference type="GO" id="GO:0005783">
    <property type="term" value="C:endoplasmic reticulum"/>
    <property type="evidence" value="ECO:0007669"/>
    <property type="project" value="TreeGrafter"/>
</dbReference>
<dbReference type="STRING" id="3088.A0A383WN45"/>
<dbReference type="AlphaFoldDB" id="A0A383WN45"/>
<dbReference type="InterPro" id="IPR024078">
    <property type="entry name" value="LmbE-like_dom_sf"/>
</dbReference>
<dbReference type="SUPFAM" id="SSF102588">
    <property type="entry name" value="LmbE-like"/>
    <property type="match status" value="1"/>
</dbReference>
<reference evidence="3 4" key="1">
    <citation type="submission" date="2016-10" db="EMBL/GenBank/DDBJ databases">
        <authorList>
            <person name="Cai Z."/>
        </authorList>
    </citation>
    <scope>NUCLEOTIDE SEQUENCE [LARGE SCALE GENOMIC DNA]</scope>
</reference>
<dbReference type="Pfam" id="PF02585">
    <property type="entry name" value="PIG-L"/>
    <property type="match status" value="1"/>
</dbReference>
<dbReference type="UniPathway" id="UPA00196"/>
<sequence>MQQLSFFGSIQGLKSAKRVLLVIAHPDDESMFYAPTLHVLHRQGATVRILCLSNGNGDGLGAVREKELLAACTVLQIPRQNVTIVDHPELQDGMTRSWPAEAVAQQVQQHLRQHPCDTVLTFDAYGVSGHINHRGVHEGVRLLLESQGHQLGVQHGWQLVSESLLHKYSCLLAVLLSALLLQRGQVLVIGGRACVSVRAMAAHKSQWVWYRKLFVLLSSYTFVNRLQPMALD</sequence>
<dbReference type="InterPro" id="IPR003737">
    <property type="entry name" value="GlcNAc_PI_deacetylase-related"/>
</dbReference>
<dbReference type="EC" id="3.5.1.89" evidence="2"/>
<evidence type="ECO:0000256" key="2">
    <source>
        <dbReference type="ARBA" id="ARBA00012176"/>
    </source>
</evidence>
<dbReference type="GO" id="GO:0006506">
    <property type="term" value="P:GPI anchor biosynthetic process"/>
    <property type="evidence" value="ECO:0007669"/>
    <property type="project" value="UniProtKB-UniPathway"/>
</dbReference>
<comment type="similarity">
    <text evidence="1">Belongs to the PIGL family.</text>
</comment>
<keyword evidence="4" id="KW-1185">Reference proteome</keyword>
<name>A0A383WN45_TETOB</name>
<protein>
    <recommendedName>
        <fullName evidence="2">N-acetylglucosaminylphosphatidylinositol deacetylase</fullName>
        <ecNumber evidence="2">3.5.1.89</ecNumber>
    </recommendedName>
</protein>
<evidence type="ECO:0000313" key="4">
    <source>
        <dbReference type="Proteomes" id="UP000256970"/>
    </source>
</evidence>
<gene>
    <name evidence="3" type="ORF">BQ4739_LOCUS19173</name>
</gene>
<proteinExistence type="inferred from homology"/>
<dbReference type="GO" id="GO:0016020">
    <property type="term" value="C:membrane"/>
    <property type="evidence" value="ECO:0007669"/>
    <property type="project" value="GOC"/>
</dbReference>
<dbReference type="EMBL" id="FNXT01001343">
    <property type="protein sequence ID" value="SZX78870.1"/>
    <property type="molecule type" value="Genomic_DNA"/>
</dbReference>
<dbReference type="PANTHER" id="PTHR12993:SF11">
    <property type="entry name" value="N-ACETYLGLUCOSAMINYL-PHOSPHATIDYLINOSITOL DE-N-ACETYLASE"/>
    <property type="match status" value="1"/>
</dbReference>
<accession>A0A383WN45</accession>